<dbReference type="InterPro" id="IPR026377">
    <property type="entry name" value="Cell_surface_SprA"/>
</dbReference>
<name>A0A5M6DMX8_9BACT</name>
<feature type="compositionally biased region" description="Low complexity" evidence="1">
    <location>
        <begin position="1904"/>
        <end position="1922"/>
    </location>
</feature>
<evidence type="ECO:0000259" key="2">
    <source>
        <dbReference type="Pfam" id="PF14349"/>
    </source>
</evidence>
<dbReference type="NCBIfam" id="TIGR04189">
    <property type="entry name" value="surface_SprA"/>
    <property type="match status" value="1"/>
</dbReference>
<accession>A0A5M6DMX8</accession>
<organism evidence="3 4">
    <name type="scientific">Adhaeribacter rhizoryzae</name>
    <dbReference type="NCBI Taxonomy" id="2607907"/>
    <lineage>
        <taxon>Bacteria</taxon>
        <taxon>Pseudomonadati</taxon>
        <taxon>Bacteroidota</taxon>
        <taxon>Cytophagia</taxon>
        <taxon>Cytophagales</taxon>
        <taxon>Hymenobacteraceae</taxon>
        <taxon>Adhaeribacter</taxon>
    </lineage>
</organism>
<dbReference type="Proteomes" id="UP000323426">
    <property type="component" value="Unassembled WGS sequence"/>
</dbReference>
<feature type="domain" description="Gliding motility protein SprA N-terminal" evidence="2">
    <location>
        <begin position="1113"/>
        <end position="1602"/>
    </location>
</feature>
<keyword evidence="4" id="KW-1185">Reference proteome</keyword>
<reference evidence="3 4" key="1">
    <citation type="submission" date="2019-09" db="EMBL/GenBank/DDBJ databases">
        <title>Genome sequence and assembly of Adhaeribacter sp.</title>
        <authorList>
            <person name="Chhetri G."/>
        </authorList>
    </citation>
    <scope>NUCLEOTIDE SEQUENCE [LARGE SCALE GENOMIC DNA]</scope>
    <source>
        <strain evidence="3 4">DK36</strain>
    </source>
</reference>
<feature type="region of interest" description="Disordered" evidence="1">
    <location>
        <begin position="377"/>
        <end position="401"/>
    </location>
</feature>
<proteinExistence type="predicted"/>
<feature type="compositionally biased region" description="Basic and acidic residues" evidence="1">
    <location>
        <begin position="49"/>
        <end position="64"/>
    </location>
</feature>
<dbReference type="InterPro" id="IPR025684">
    <property type="entry name" value="SprA_N_dom"/>
</dbReference>
<protein>
    <submittedName>
        <fullName evidence="3">Cell surface protein SprA</fullName>
    </submittedName>
</protein>
<feature type="region of interest" description="Disordered" evidence="1">
    <location>
        <begin position="42"/>
        <end position="69"/>
    </location>
</feature>
<feature type="domain" description="Gliding motility protein SprA N-terminal" evidence="2">
    <location>
        <begin position="80"/>
        <end position="376"/>
    </location>
</feature>
<feature type="region of interest" description="Disordered" evidence="1">
    <location>
        <begin position="1146"/>
        <end position="1168"/>
    </location>
</feature>
<feature type="region of interest" description="Disordered" evidence="1">
    <location>
        <begin position="1904"/>
        <end position="1923"/>
    </location>
</feature>
<evidence type="ECO:0000313" key="4">
    <source>
        <dbReference type="Proteomes" id="UP000323426"/>
    </source>
</evidence>
<evidence type="ECO:0000256" key="1">
    <source>
        <dbReference type="SAM" id="MobiDB-lite"/>
    </source>
</evidence>
<evidence type="ECO:0000313" key="3">
    <source>
        <dbReference type="EMBL" id="KAA5547599.1"/>
    </source>
</evidence>
<dbReference type="EMBL" id="VWSF01000005">
    <property type="protein sequence ID" value="KAA5547599.1"/>
    <property type="molecule type" value="Genomic_DNA"/>
</dbReference>
<gene>
    <name evidence="3" type="primary">sprA</name>
    <name evidence="3" type="ORF">F0145_09460</name>
</gene>
<comment type="caution">
    <text evidence="3">The sequence shown here is derived from an EMBL/GenBank/DDBJ whole genome shotgun (WGS) entry which is preliminary data.</text>
</comment>
<dbReference type="Pfam" id="PF14349">
    <property type="entry name" value="SprA_N"/>
    <property type="match status" value="2"/>
</dbReference>
<sequence>MVSFLVWATNSGTAGNTRRKNLYNWGKFLLEDTTITDTAYVKSRRPTYKPKDRRSDPFSNRNDESPLLLGPPANIKVDVTLDDSLKRFNIQERIGDIDYRNPTTMTFEEYSRYQQQQSIRNYWRAKSEGGIAGEAGGAASKRLIPKISVVSPLFDRIFGGSTVDIQTNGNVGLKFGARFNRNFNQSLPLRQQRIGDFDFDQNLALNVVGKIGDKMKINFNWDTKANFEFENNMKLDYTGYEEEIIRKVEAGNVSLPLNNSLITGGQNLFGIKAQLQFGRLAVTAIASNVRGRTDEVNIQNGSQNRNFEIRASQYERDRHFFLSHFFRDRYNRALQNLPLVNSGITIRRLEVYITNDNRATENLRNIVATIDLGEANPTNIHRPDRLNNGSAPTRPTDNKSNRMYSILTGASRDNDRIDETLDQDVFEKTIDYEHVRARRLDPREYTFNPQLGYLSLNTQLLPEQVLGVAYEYTFNGQTYQVGELQEDYQNVRENEVIFMKMLRSTNPAPVQLPVWDLMMKNIYPLNANQVTRENFQLRLIYKDDETGVDIPTLKEGERVKDLPLVEVFNLDNVNTNNDRPRDGNFDFLPGITIDPENGRIIFPVVEPFGSFLNEKFTDQEQALREKYVYQELYELTQTDAQQFTNKDKFFLKGRYQASSSDEIALPGIQIAEGSVTVYSGGTRLTEGVDYQVDYNLARVKILNPSYLSSASNLKVNFERAELINPQPRAMVGVRLDYRVNNDISFGGTMLHLGETPYNNNRVSLGDEPSNNTIYGVDINLRRNSRFLTKLTDMLPLVQTKELSTITFNAEFAQLLPAKAKLQGEDGVSYIDDFESSEAAFSLASSYNSNNWRLASTPAPLTNGTGLAYAFNRAKLAWYTIDQGVYYRNGPRRPNNITESVLRNHYTRPVDRKEVFRNRDLDAINNSEYTFDLAYFPNERGQYNYNPNISADGRFLNPNNQALNINNYGGISREITFDNDFDNANIEYLEFWLMDPFIRSNSGLANITDDEGNDKPNTTGGELILNLGNISEDLLKNQNRYEFENGLPTAATTIDVATGRKPDTERTAWGFVSKLPFLTDAFDNNSGTRQHQDIGLEGLNDSEERQFFQGIYQNLPDPSGDNFKHHLNGDYDSRNVRILGRYKNYNGMEGNSTENSEESAYPYPDKEDLNKDNVVSDVERYHEYRMVLKPGQLNVGENYIVDKVVTPKHGDDVTWYQFRIPVRQPTGNVGNINGFKSIRFMRMYMTQFQEPVVMRMLGLQFVSNQWRRYLGSISDTGAPCVGDCDFDAQNFSVSTVNIEENGAQETSVIPYVVPPGVVRLRDNSSTLQNRRQNEQSLQLCVDGLKDSFGKAVYKNVTMDMLIYKRLKLFLHAQSPNNNTRNDEVRAFIRIGTDYTQNYYEYSIPLKITPNSATTASEIWIPENFVDLAFQDLIDTKADRNRNSGSNIFQPWTRTLPNNATITVVGNPDLSAIQGIMLGVLNPRSPDRSDKSVCIWADELRVADFDKTAGWAANARMNAKLADFATISASGSYTTVGFGSLQQKVAQRARENTMQFDLNSNIAADKFFPEKLGVRIPVSVQYGTAMQEPRYDPLDPDTELRQSLQKFDDPAMRAAYRKEVVSQVTTKSINLLNVRKEKTNPEAKSKPYDLENLSLSYAYTEQLRTDIVTDRDFTKSYTGGLAYTYNNTPKNYTPLAKAKVFQSPYLKLLQELNITPLPSRIAFRADLDRRYNEIFLQRRLSFNDMPTTSGIVPTFQKYFFFNRIYDLKWDLTKSISFDYTATNRAVVDEPDGQIDKENPDLRYKNEVIWKNLRNWGRTTNFDQLAALTYRLPLDKFPLTDWISADARYAAGYTWTSGSTALISDTLQLGNTIQNNSEISVTGKVDLTRLYNKVKFLKAINEQAPKTAGGAAAPPTRNPNAPVPADTAKKAPELKALKAVLRSLMTARSLNFTAAQNQGTLLPGYLPRTRVFGLDEGFDAPGVPFILGKQYELESLFRLAQASGWYTDSSQYLNTPLSNLKTQNFNLRTVLEPFRNFNIQLDAKQDRSEINEVFYRLPIDETTGNIGPDPVRQNPLNTGSFSSSFIALQTLFESNQDNASAAFDNFVRNRSVVLERLRAANQGGGEFAINSQDVLMPSFLAAYQGKSIDSYKARPSRPFGVFPLPNWRVDYNGLAELPFVQQYFSSITLSHVYNASYNISNFTTSLEYQNQPGKNELPTQVNEQGEYVPYYVISQVLISERLAPFLGVNFRTKNNISGRLEYRRERNLALNMTNAQITQNGIKDIVLGIGYTTNKFRVPFKINGEYKTLKNDLNARLDLTFRDNETIQRTIVVEDALEKTRSVVTNGTLQVQIKPTIDYTLNQRLNLQFYFTRVISDPKVANAFKNTVSEGGIQLRYSLSE</sequence>